<dbReference type="PANTHER" id="PTHR43788:SF8">
    <property type="entry name" value="DNA-BINDING PROTEIN SMUBP-2"/>
    <property type="match status" value="1"/>
</dbReference>
<dbReference type="InterPro" id="IPR036953">
    <property type="entry name" value="GreA/GreB_C_sf"/>
</dbReference>
<dbReference type="Pfam" id="PF18741">
    <property type="entry name" value="MTES_1575"/>
    <property type="match status" value="1"/>
</dbReference>
<sequence>MMSAPDTVAPAAERLHNLLGYVEQVVRLDERPALRLSEHRLPTGQTFVLHQHELHAMPGVRHDLVDEDGPVWLAVERLRRSDPPAPPEQAADWLEISPDPEREPKLRDYMLRTVTETERDDLLASGAVRPEDVAEAIKKDETIPRWDVRLRLEDRPDVRTAAETWITEQWLPWSVAERPVRRSLALYQKLFEVTQLAELGGGDKSFELVWGMGLSRWLRDGNEVDLPLVERLVEIEIDDLAGGEIKVRPRAATASVNMRPFEELGVEGASLALDASRRAIAAVDADEGVSPYRRDGFEPVLRACQARLDAEGVYLPDRQALAPDQPMPAANEHLTVSDRWVLFARRRSDSFILADLENLKKSVEKAAEEGSLPGPAQTLVMGPSTAQPNDIWAPLGNRVGETVGGTAEAAPQTEATDLFFPKPFNDDQIEIVRRLEGTDGIVVQGPPGTGKTHTISNIICHYMATGRRVLVVSHGEPALAVLRSQLPEGVRDLAISITATEREGFKQLETAVRLLQSVVESIRPSEQSRLIRDLEASVVGLRTRLEEVDKEIERFALLQLAPTAADERPAELAKRIVSSAEQYRWFEDRPEQSAQDAGLSDDEISALRAARVALGSRLEHLDAVLPSVEDLPDGEVIARLHEDLVRSERFAEAAARDGSLTIRIGSAGATGQALRGAEALETLQRVQTLAKANPWLEPVAQHAIAGERGAGALELLLQFAEDAKPIVEERKRYLAQPVELPDTFELAAVEATTLIGRLANGEEVFGFFAFREKALRPVVQAIKVQGRTPAAREDWDHIRQYLIWREQVTSLSVRWRALAEEIGAPSAGSAREIEQLVGLLNAILVEGAGAMRALEEVFSQVVPGASSPRELWHDPARMEHAEAALRNAAASARLAAARVEVSRLEGLFSDASGKIGKLARDLLGEAIGRSDIETQNVARLWGVLRRQIDDLNQHKNHLALVRTVTGRIREAGAPLWSRRLATEPVEGETDTLIPVDWREAWDWAAASAYLARIDDRYRLRSLAEERVRLDAEIRKTFERVVRERTFYELGRSMSGPVRSALMMFATALRKTGKGTGKGAVRHRRDARSAMAQCYDAIPCWIMPTWRVAEQLPGEVGSFDLVIMDEASQSDIREVPALLRGKKILVVGDDKQVSPTAAFIENAKIDRLEHGFLKGQPFKTLLLPGASLYDLAKVMFPDKLVMLKEHFRCVEPIIRFSMQFYPEPLVPLRVPTAHERLNPPLVDIYVPDGRRQGDKQNPREAEIIVSEIRKIVDDPSLARIEAQDRWRTIGVVSLIGAKQAALINRMLLDELGEDVMMRHRIACGDSATFQGNERDVVFLSMIADPNSKQAQTAAQFEQRFNVALSRARDRLVLVRSVREQELKPDDLKARVIRHFRDPMSGAATPTGDLEALCESDFEREVLRRLLERGYRVTPQVGAMGYRIDLVVEGANGRRLAVECDGDQYHGPERWADDMRRQRILERVGWRFWRCWASSFTLDPNGCMDDLFLTLERNGIEPGDGAANGGVFTAHITAPEAHAKGDTFKSSEPEQRTQPPTQKYNEIDGKSAEGFTGFSNGIRVGDRVVIRYLDDNKTATFMLSPTRDDLTNGFLAVNSPLGKELVGLTEEDETEFEVNGRMRRVLIVRTERTVATH</sequence>
<keyword evidence="4 11" id="KW-0347">Helicase</keyword>
<dbReference type="GO" id="GO:0003677">
    <property type="term" value="F:DNA binding"/>
    <property type="evidence" value="ECO:0007669"/>
    <property type="project" value="InterPro"/>
</dbReference>
<dbReference type="KEGG" id="moc:BB934_32860"/>
<comment type="similarity">
    <text evidence="1">Belongs to the DNA2/NAM7 helicase family.</text>
</comment>
<evidence type="ECO:0000313" key="11">
    <source>
        <dbReference type="EMBL" id="ANY83006.1"/>
    </source>
</evidence>
<dbReference type="InterPro" id="IPR050534">
    <property type="entry name" value="Coronavir_polyprotein_1ab"/>
</dbReference>
<dbReference type="InterPro" id="IPR011335">
    <property type="entry name" value="Restrct_endonuc-II-like"/>
</dbReference>
<dbReference type="Pfam" id="PF13087">
    <property type="entry name" value="AAA_12"/>
    <property type="match status" value="1"/>
</dbReference>
<organism evidence="11">
    <name type="scientific">Microvirga ossetica</name>
    <dbReference type="NCBI Taxonomy" id="1882682"/>
    <lineage>
        <taxon>Bacteria</taxon>
        <taxon>Pseudomonadati</taxon>
        <taxon>Pseudomonadota</taxon>
        <taxon>Alphaproteobacteria</taxon>
        <taxon>Hyphomicrobiales</taxon>
        <taxon>Methylobacteriaceae</taxon>
        <taxon>Microvirga</taxon>
    </lineage>
</organism>
<dbReference type="SUPFAM" id="SSF52980">
    <property type="entry name" value="Restriction endonuclease-like"/>
    <property type="match status" value="1"/>
</dbReference>
<dbReference type="InterPro" id="IPR049468">
    <property type="entry name" value="Restrct_endonuc-II-like_dom"/>
</dbReference>
<dbReference type="Pfam" id="PF13086">
    <property type="entry name" value="AAA_11"/>
    <property type="match status" value="1"/>
</dbReference>
<evidence type="ECO:0000259" key="7">
    <source>
        <dbReference type="Pfam" id="PF01272"/>
    </source>
</evidence>
<dbReference type="Pfam" id="PF01272">
    <property type="entry name" value="GreA_GreB"/>
    <property type="match status" value="1"/>
</dbReference>
<dbReference type="SUPFAM" id="SSF54534">
    <property type="entry name" value="FKBP-like"/>
    <property type="match status" value="1"/>
</dbReference>
<gene>
    <name evidence="11" type="ORF">BB934_32860</name>
</gene>
<dbReference type="GO" id="GO:0016787">
    <property type="term" value="F:hydrolase activity"/>
    <property type="evidence" value="ECO:0007669"/>
    <property type="project" value="UniProtKB-KW"/>
</dbReference>
<dbReference type="Gene3D" id="3.40.50.300">
    <property type="entry name" value="P-loop containing nucleotide triphosphate hydrolases"/>
    <property type="match status" value="3"/>
</dbReference>
<evidence type="ECO:0000259" key="9">
    <source>
        <dbReference type="Pfam" id="PF13087"/>
    </source>
</evidence>
<feature type="compositionally biased region" description="Basic and acidic residues" evidence="6">
    <location>
        <begin position="1538"/>
        <end position="1549"/>
    </location>
</feature>
<evidence type="ECO:0000256" key="6">
    <source>
        <dbReference type="SAM" id="MobiDB-lite"/>
    </source>
</evidence>
<dbReference type="InterPro" id="IPR041679">
    <property type="entry name" value="DNA2/NAM7-like_C"/>
</dbReference>
<evidence type="ECO:0000259" key="8">
    <source>
        <dbReference type="Pfam" id="PF13086"/>
    </source>
</evidence>
<feature type="domain" description="Transcription elongation factor GreA/GreB C-terminal" evidence="7">
    <location>
        <begin position="1576"/>
        <end position="1643"/>
    </location>
</feature>
<dbReference type="InterPro" id="IPR027417">
    <property type="entry name" value="P-loop_NTPase"/>
</dbReference>
<evidence type="ECO:0000256" key="2">
    <source>
        <dbReference type="ARBA" id="ARBA00022741"/>
    </source>
</evidence>
<dbReference type="Gene3D" id="3.40.960.10">
    <property type="entry name" value="VSR Endonuclease"/>
    <property type="match status" value="1"/>
</dbReference>
<dbReference type="SUPFAM" id="SSF52540">
    <property type="entry name" value="P-loop containing nucleoside triphosphate hydrolases"/>
    <property type="match status" value="1"/>
</dbReference>
<evidence type="ECO:0000259" key="10">
    <source>
        <dbReference type="Pfam" id="PF18741"/>
    </source>
</evidence>
<evidence type="ECO:0000256" key="3">
    <source>
        <dbReference type="ARBA" id="ARBA00022801"/>
    </source>
</evidence>
<dbReference type="EMBL" id="CP016617">
    <property type="protein sequence ID" value="ANY83006.1"/>
    <property type="molecule type" value="Genomic_DNA"/>
</dbReference>
<name>A0A1B2ESP6_9HYPH</name>
<dbReference type="PANTHER" id="PTHR43788">
    <property type="entry name" value="DNA2/NAM7 HELICASE FAMILY MEMBER"/>
    <property type="match status" value="1"/>
</dbReference>
<evidence type="ECO:0000256" key="1">
    <source>
        <dbReference type="ARBA" id="ARBA00007913"/>
    </source>
</evidence>
<dbReference type="CDD" id="cd18808">
    <property type="entry name" value="SF1_C_Upf1"/>
    <property type="match status" value="1"/>
</dbReference>
<dbReference type="OrthoDB" id="9757917at2"/>
<dbReference type="GO" id="GO:0005524">
    <property type="term" value="F:ATP binding"/>
    <property type="evidence" value="ECO:0007669"/>
    <property type="project" value="UniProtKB-KW"/>
</dbReference>
<keyword evidence="3" id="KW-0378">Hydrolase</keyword>
<accession>A0A1B2ESP6</accession>
<dbReference type="GO" id="GO:0032784">
    <property type="term" value="P:regulation of DNA-templated transcription elongation"/>
    <property type="evidence" value="ECO:0007669"/>
    <property type="project" value="InterPro"/>
</dbReference>
<evidence type="ECO:0000256" key="5">
    <source>
        <dbReference type="ARBA" id="ARBA00022840"/>
    </source>
</evidence>
<dbReference type="GO" id="GO:0043139">
    <property type="term" value="F:5'-3' DNA helicase activity"/>
    <property type="evidence" value="ECO:0007669"/>
    <property type="project" value="TreeGrafter"/>
</dbReference>
<feature type="region of interest" description="Disordered" evidence="6">
    <location>
        <begin position="368"/>
        <end position="387"/>
    </location>
</feature>
<protein>
    <submittedName>
        <fullName evidence="11">DNA helicase</fullName>
    </submittedName>
</protein>
<dbReference type="InterPro" id="IPR001437">
    <property type="entry name" value="Tscrpt_elong_fac_GreA/B_C"/>
</dbReference>
<feature type="region of interest" description="Disordered" evidence="6">
    <location>
        <begin position="1538"/>
        <end position="1564"/>
    </location>
</feature>
<evidence type="ECO:0000256" key="4">
    <source>
        <dbReference type="ARBA" id="ARBA00022806"/>
    </source>
</evidence>
<reference evidence="11" key="1">
    <citation type="submission" date="2016-07" db="EMBL/GenBank/DDBJ databases">
        <title>Microvirga ossetica sp. nov. a new species of rhizobia isolated from root nodules of the legume species Vicia alpestris Steven originated from North Ossetia region in the Caucasus.</title>
        <authorList>
            <person name="Safronova V.I."/>
            <person name="Kuznetsova I.G."/>
            <person name="Sazanova A.L."/>
            <person name="Belimov A."/>
            <person name="Andronov E."/>
            <person name="Osledkin Y.S."/>
            <person name="Onishchuk O.P."/>
            <person name="Kurchak O.N."/>
            <person name="Shaposhnikov A.I."/>
            <person name="Willems A."/>
            <person name="Tikhonovich I.A."/>
        </authorList>
    </citation>
    <scope>NUCLEOTIDE SEQUENCE [LARGE SCALE GENOMIC DNA]</scope>
    <source>
        <strain evidence="11">V5/3M</strain>
        <plasmid evidence="11">unnamed1</plasmid>
    </source>
</reference>
<keyword evidence="2" id="KW-0547">Nucleotide-binding</keyword>
<dbReference type="InterPro" id="IPR041677">
    <property type="entry name" value="DNA2/NAM7_AAA_11"/>
</dbReference>
<dbReference type="Gene3D" id="3.10.50.30">
    <property type="entry name" value="Transcription elongation factor, GreA/GreB, C-terminal domain"/>
    <property type="match status" value="1"/>
</dbReference>
<geneLocation type="plasmid" evidence="11">
    <name>unnamed1</name>
</geneLocation>
<keyword evidence="5" id="KW-0067">ATP-binding</keyword>
<feature type="domain" description="Restriction endonuclease type II-like" evidence="10">
    <location>
        <begin position="1416"/>
        <end position="1507"/>
    </location>
</feature>
<dbReference type="RefSeq" id="WP_099514085.1">
    <property type="nucleotide sequence ID" value="NZ_CP016617.1"/>
</dbReference>
<keyword evidence="11" id="KW-0614">Plasmid</keyword>
<feature type="domain" description="DNA2/NAM7 helicase-like C-terminal" evidence="9">
    <location>
        <begin position="1194"/>
        <end position="1373"/>
    </location>
</feature>
<dbReference type="InterPro" id="IPR047187">
    <property type="entry name" value="SF1_C_Upf1"/>
</dbReference>
<proteinExistence type="inferred from homology"/>
<feature type="domain" description="DNA2/NAM7 helicase helicase" evidence="8">
    <location>
        <begin position="424"/>
        <end position="580"/>
    </location>
</feature>